<dbReference type="SUPFAM" id="SSF46689">
    <property type="entry name" value="Homeodomain-like"/>
    <property type="match status" value="1"/>
</dbReference>
<evidence type="ECO:0000256" key="1">
    <source>
        <dbReference type="ARBA" id="ARBA00023015"/>
    </source>
</evidence>
<proteinExistence type="predicted"/>
<name>A0A7Z0ESF9_9ACTN</name>
<dbReference type="PRINTS" id="PR00455">
    <property type="entry name" value="HTHTETR"/>
</dbReference>
<dbReference type="PROSITE" id="PS50977">
    <property type="entry name" value="HTH_TETR_2"/>
    <property type="match status" value="1"/>
</dbReference>
<gene>
    <name evidence="6" type="ORF">HNR10_005329</name>
</gene>
<evidence type="ECO:0000256" key="4">
    <source>
        <dbReference type="PROSITE-ProRule" id="PRU00335"/>
    </source>
</evidence>
<keyword evidence="3" id="KW-0804">Transcription</keyword>
<protein>
    <submittedName>
        <fullName evidence="6">AcrR family transcriptional regulator</fullName>
    </submittedName>
</protein>
<organism evidence="6 7">
    <name type="scientific">Nocardiopsis aegyptia</name>
    <dbReference type="NCBI Taxonomy" id="220378"/>
    <lineage>
        <taxon>Bacteria</taxon>
        <taxon>Bacillati</taxon>
        <taxon>Actinomycetota</taxon>
        <taxon>Actinomycetes</taxon>
        <taxon>Streptosporangiales</taxon>
        <taxon>Nocardiopsidaceae</taxon>
        <taxon>Nocardiopsis</taxon>
    </lineage>
</organism>
<feature type="domain" description="HTH tetR-type" evidence="5">
    <location>
        <begin position="11"/>
        <end position="71"/>
    </location>
</feature>
<dbReference type="EMBL" id="JACCFS010000001">
    <property type="protein sequence ID" value="NYJ37448.1"/>
    <property type="molecule type" value="Genomic_DNA"/>
</dbReference>
<evidence type="ECO:0000313" key="6">
    <source>
        <dbReference type="EMBL" id="NYJ37448.1"/>
    </source>
</evidence>
<evidence type="ECO:0000256" key="2">
    <source>
        <dbReference type="ARBA" id="ARBA00023125"/>
    </source>
</evidence>
<comment type="caution">
    <text evidence="6">The sequence shown here is derived from an EMBL/GenBank/DDBJ whole genome shotgun (WGS) entry which is preliminary data.</text>
</comment>
<dbReference type="InterPro" id="IPR009057">
    <property type="entry name" value="Homeodomain-like_sf"/>
</dbReference>
<keyword evidence="1" id="KW-0805">Transcription regulation</keyword>
<dbReference type="InterPro" id="IPR050109">
    <property type="entry name" value="HTH-type_TetR-like_transc_reg"/>
</dbReference>
<dbReference type="RefSeq" id="WP_179828175.1">
    <property type="nucleotide sequence ID" value="NZ_JACCFS010000001.1"/>
</dbReference>
<evidence type="ECO:0000259" key="5">
    <source>
        <dbReference type="PROSITE" id="PS50977"/>
    </source>
</evidence>
<dbReference type="GO" id="GO:0003700">
    <property type="term" value="F:DNA-binding transcription factor activity"/>
    <property type="evidence" value="ECO:0007669"/>
    <property type="project" value="TreeGrafter"/>
</dbReference>
<keyword evidence="2 4" id="KW-0238">DNA-binding</keyword>
<dbReference type="GO" id="GO:0000976">
    <property type="term" value="F:transcription cis-regulatory region binding"/>
    <property type="evidence" value="ECO:0007669"/>
    <property type="project" value="TreeGrafter"/>
</dbReference>
<dbReference type="PANTHER" id="PTHR30055">
    <property type="entry name" value="HTH-TYPE TRANSCRIPTIONAL REGULATOR RUTR"/>
    <property type="match status" value="1"/>
</dbReference>
<sequence>MVRLNRVEQRARNRARVLAAAGEEFAERGFRDAKVDGIAARADLTRGAVYSNFPGKRALYFAVLAQAAEQADREARSEGLSEADAVHTVADALGALARAWTERFPLTDFGGPPGLGSVLTSEVLADEPTRRSYTQLNRLGAVLLGLALEALEGPGEPGRRRVRLAETVLTTLVGAAQTAVVAPGLVDPFNVIRACERLAGLDLADAWPPPHLDHAVPAEPTDEPWSPPAAPDVLRGSEAGLGADGIVLVLGLSRLEAVEDALRSAPAHTPVAAVVVTDDPAERMPLARLCAADLGASLRRSFPAHARPRLRLVLDDTGEAAAAVGARQPGDAAETAVQVRDGRVVARASGRGAGHAVAISGARLDVRS</sequence>
<dbReference type="Proteomes" id="UP000572051">
    <property type="component" value="Unassembled WGS sequence"/>
</dbReference>
<evidence type="ECO:0000313" key="7">
    <source>
        <dbReference type="Proteomes" id="UP000572051"/>
    </source>
</evidence>
<dbReference type="Pfam" id="PF00440">
    <property type="entry name" value="TetR_N"/>
    <property type="match status" value="1"/>
</dbReference>
<evidence type="ECO:0000256" key="3">
    <source>
        <dbReference type="ARBA" id="ARBA00023163"/>
    </source>
</evidence>
<dbReference type="Gene3D" id="1.10.357.10">
    <property type="entry name" value="Tetracycline Repressor, domain 2"/>
    <property type="match status" value="1"/>
</dbReference>
<feature type="DNA-binding region" description="H-T-H motif" evidence="4">
    <location>
        <begin position="34"/>
        <end position="53"/>
    </location>
</feature>
<dbReference type="AlphaFoldDB" id="A0A7Z0ESF9"/>
<keyword evidence="7" id="KW-1185">Reference proteome</keyword>
<dbReference type="PANTHER" id="PTHR30055:SF234">
    <property type="entry name" value="HTH-TYPE TRANSCRIPTIONAL REGULATOR BETI"/>
    <property type="match status" value="1"/>
</dbReference>
<reference evidence="6 7" key="1">
    <citation type="submission" date="2020-07" db="EMBL/GenBank/DDBJ databases">
        <title>Sequencing the genomes of 1000 actinobacteria strains.</title>
        <authorList>
            <person name="Klenk H.-P."/>
        </authorList>
    </citation>
    <scope>NUCLEOTIDE SEQUENCE [LARGE SCALE GENOMIC DNA]</scope>
    <source>
        <strain evidence="6 7">DSM 44442</strain>
    </source>
</reference>
<dbReference type="InterPro" id="IPR001647">
    <property type="entry name" value="HTH_TetR"/>
</dbReference>
<accession>A0A7Z0ESF9</accession>